<keyword evidence="3" id="KW-0418">Kinase</keyword>
<sequence>MISVPELSLVVLIGVSGSGKSTFAARHFKPTQVISSDFCRGLVSDDENDQSATPAAFDLLHHIVGVRLARGLFTVVDATNVQYAARKSLIELARRHDVLCDAIVLDVPEEVAVERNAVRPDRDFGRGVVVRQRKDLRRSLSRISHDGFRRVHVLRGVDEIDGALITYEKAWSDRTELTGPFDIIGDVHGCRAELEALLGRLGWRRGPEGGLAHPEGRTAVFVGDLVDRGPDTPGVLRLVMDMVEAGTAICVAGNHEQKLVRALGGRKVRVAHGLQESLDQLAGQPPEFVARARAFMDGLISHYRLDGGHLVVAHAGLKEAYHGRASGRVRAFALYGDTTGETDEYGLPVRYPWADDYRGRAMVVYGHTPTTRPEWVNNTICLDTGCVFGGHLTALRYPERQIVQVPAEKVWYEPAKPLGAPARDPGMLDINDVAGTRYVETRFGARVKVMEENAAAALEVMSRFAVDPRWLVYLPPTMAPPETSQLDGYLEHPHEAFEEFAAAGVREVVCEEKHMGSRAVAVLARTPEVAAARFGVSDGSAGAVYTRTGRPFFADTAPLVARLREACEPLWAELGSDWVVLDCELLPWSAKAGELIRSQYASVGAAARAALPEAVSALEAAAGRGLDVGELLTRTRRRSRNAALFRDAYARYCWPVDGLEGIRLAPFQILACEGRATALEPHAWHLSTLALLDSPLITRTEHVFVTLDSAGSRAEATAWWESLTAAGGEGMVVKPASYAPGRVQPGVKVRGREYLRIIYGPDYTESLDVLRRRFLGKKRSMALREYALGLEALSRLADGEAGWRVHEPVFAVLALESEPVDPRL</sequence>
<dbReference type="NCBIfam" id="TIGR04075">
    <property type="entry name" value="bacter_Pnkp"/>
    <property type="match status" value="1"/>
</dbReference>
<dbReference type="GO" id="GO:0005737">
    <property type="term" value="C:cytoplasm"/>
    <property type="evidence" value="ECO:0007669"/>
    <property type="project" value="TreeGrafter"/>
</dbReference>
<proteinExistence type="predicted"/>
<dbReference type="InterPro" id="IPR050126">
    <property type="entry name" value="Ap4A_hydrolase"/>
</dbReference>
<dbReference type="OrthoDB" id="9807890at2"/>
<dbReference type="InterPro" id="IPR004843">
    <property type="entry name" value="Calcineurin-like_PHP"/>
</dbReference>
<dbReference type="Proteomes" id="UP000312512">
    <property type="component" value="Unassembled WGS sequence"/>
</dbReference>
<evidence type="ECO:0000259" key="2">
    <source>
        <dbReference type="Pfam" id="PF16542"/>
    </source>
</evidence>
<dbReference type="CDD" id="cd07423">
    <property type="entry name" value="MPP_Prp_like"/>
    <property type="match status" value="1"/>
</dbReference>
<gene>
    <name evidence="3" type="ORF">FH608_026200</name>
</gene>
<accession>A0A5C4W678</accession>
<dbReference type="Gene3D" id="3.40.50.300">
    <property type="entry name" value="P-loop containing nucleotide triphosphate hydrolases"/>
    <property type="match status" value="1"/>
</dbReference>
<dbReference type="InterPro" id="IPR032380">
    <property type="entry name" value="PNKP_ligase_dom"/>
</dbReference>
<dbReference type="SUPFAM" id="SSF52540">
    <property type="entry name" value="P-loop containing nucleoside triphosphate hydrolases"/>
    <property type="match status" value="1"/>
</dbReference>
<keyword evidence="4" id="KW-1185">Reference proteome</keyword>
<dbReference type="PANTHER" id="PTHR42850">
    <property type="entry name" value="METALLOPHOSPHOESTERASE"/>
    <property type="match status" value="1"/>
</dbReference>
<reference evidence="3 4" key="1">
    <citation type="submission" date="2019-10" db="EMBL/GenBank/DDBJ databases">
        <title>Nonomuraea sp. nov., isolated from Phyllanthus amarus.</title>
        <authorList>
            <person name="Klykleung N."/>
            <person name="Tanasupawat S."/>
        </authorList>
    </citation>
    <scope>NUCLEOTIDE SEQUENCE [LARGE SCALE GENOMIC DNA]</scope>
    <source>
        <strain evidence="3 4">PA1-10</strain>
    </source>
</reference>
<dbReference type="AlphaFoldDB" id="A0A5C4W678"/>
<evidence type="ECO:0000259" key="1">
    <source>
        <dbReference type="Pfam" id="PF00149"/>
    </source>
</evidence>
<protein>
    <submittedName>
        <fullName evidence="3">Polynucleotide kinase-phosphatase</fullName>
    </submittedName>
</protein>
<dbReference type="RefSeq" id="WP_139633263.1">
    <property type="nucleotide sequence ID" value="NZ_VDLX02000010.1"/>
</dbReference>
<dbReference type="Gene3D" id="3.60.21.10">
    <property type="match status" value="1"/>
</dbReference>
<dbReference type="InterPro" id="IPR029052">
    <property type="entry name" value="Metallo-depent_PP-like"/>
</dbReference>
<dbReference type="Pfam" id="PF00149">
    <property type="entry name" value="Metallophos"/>
    <property type="match status" value="1"/>
</dbReference>
<dbReference type="PANTHER" id="PTHR42850:SF7">
    <property type="entry name" value="BIS(5'-NUCLEOSYL)-TETRAPHOSPHATASE PRPE [ASYMMETRICAL]"/>
    <property type="match status" value="1"/>
</dbReference>
<dbReference type="InterPro" id="IPR041780">
    <property type="entry name" value="MPP_PrpE-like"/>
</dbReference>
<evidence type="ECO:0000313" key="4">
    <source>
        <dbReference type="Proteomes" id="UP000312512"/>
    </source>
</evidence>
<feature type="domain" description="Calcineurin-like phosphoesterase" evidence="1">
    <location>
        <begin position="180"/>
        <end position="369"/>
    </location>
</feature>
<dbReference type="Pfam" id="PF16542">
    <property type="entry name" value="PNKP_ligase"/>
    <property type="match status" value="1"/>
</dbReference>
<dbReference type="EMBL" id="VDLX02000010">
    <property type="protein sequence ID" value="KAB8192192.1"/>
    <property type="molecule type" value="Genomic_DNA"/>
</dbReference>
<feature type="domain" description="Polynucleotide kinase-phosphatase ligase" evidence="2">
    <location>
        <begin position="456"/>
        <end position="819"/>
    </location>
</feature>
<dbReference type="InterPro" id="IPR024028">
    <property type="entry name" value="PNKP_bac"/>
</dbReference>
<dbReference type="InterPro" id="IPR027417">
    <property type="entry name" value="P-loop_NTPase"/>
</dbReference>
<dbReference type="Pfam" id="PF13671">
    <property type="entry name" value="AAA_33"/>
    <property type="match status" value="1"/>
</dbReference>
<dbReference type="SUPFAM" id="SSF56091">
    <property type="entry name" value="DNA ligase/mRNA capping enzyme, catalytic domain"/>
    <property type="match status" value="1"/>
</dbReference>
<name>A0A5C4W678_9ACTN</name>
<dbReference type="GO" id="GO:0016791">
    <property type="term" value="F:phosphatase activity"/>
    <property type="evidence" value="ECO:0007669"/>
    <property type="project" value="TreeGrafter"/>
</dbReference>
<dbReference type="Gene3D" id="3.30.470.30">
    <property type="entry name" value="DNA ligase/mRNA capping enzyme"/>
    <property type="match status" value="2"/>
</dbReference>
<evidence type="ECO:0000313" key="3">
    <source>
        <dbReference type="EMBL" id="KAB8192192.1"/>
    </source>
</evidence>
<organism evidence="3 4">
    <name type="scientific">Nonomuraea phyllanthi</name>
    <dbReference type="NCBI Taxonomy" id="2219224"/>
    <lineage>
        <taxon>Bacteria</taxon>
        <taxon>Bacillati</taxon>
        <taxon>Actinomycetota</taxon>
        <taxon>Actinomycetes</taxon>
        <taxon>Streptosporangiales</taxon>
        <taxon>Streptosporangiaceae</taxon>
        <taxon>Nonomuraea</taxon>
    </lineage>
</organism>
<dbReference type="GO" id="GO:0016301">
    <property type="term" value="F:kinase activity"/>
    <property type="evidence" value="ECO:0007669"/>
    <property type="project" value="UniProtKB-KW"/>
</dbReference>
<keyword evidence="3" id="KW-0808">Transferase</keyword>
<dbReference type="SUPFAM" id="SSF56300">
    <property type="entry name" value="Metallo-dependent phosphatases"/>
    <property type="match status" value="1"/>
</dbReference>
<comment type="caution">
    <text evidence="3">The sequence shown here is derived from an EMBL/GenBank/DDBJ whole genome shotgun (WGS) entry which is preliminary data.</text>
</comment>